<dbReference type="Proteomes" id="UP000807025">
    <property type="component" value="Unassembled WGS sequence"/>
</dbReference>
<feature type="domain" description="SET" evidence="4">
    <location>
        <begin position="26"/>
        <end position="283"/>
    </location>
</feature>
<dbReference type="CDD" id="cd19177">
    <property type="entry name" value="SET_SETD4"/>
    <property type="match status" value="1"/>
</dbReference>
<name>A0A9P6A790_PLEER</name>
<accession>A0A9P6A790</accession>
<dbReference type="SUPFAM" id="SSF82199">
    <property type="entry name" value="SET domain"/>
    <property type="match status" value="1"/>
</dbReference>
<dbReference type="InterPro" id="IPR050600">
    <property type="entry name" value="SETD3_SETD6_MTase"/>
</dbReference>
<protein>
    <submittedName>
        <fullName evidence="5">SET domain-containing protein</fullName>
    </submittedName>
</protein>
<dbReference type="InterPro" id="IPR046341">
    <property type="entry name" value="SET_dom_sf"/>
</dbReference>
<dbReference type="EMBL" id="MU154525">
    <property type="protein sequence ID" value="KAF9500884.1"/>
    <property type="molecule type" value="Genomic_DNA"/>
</dbReference>
<sequence>MASVTDSRWGALLAWLGQHGMDLGELCVEPRERPCAGYGLFASKDCPPSRKLFTIPASALLNWKTLSVHYPSPKDLNATCLISLHLLLHRPQGAKESSDPLFGPYISILPRDFDSHPLAWLARSKLAFEETTEHYLLGALPRDVGEALYALWNRFVVDWKKVCQYVRHHPASLTRASPPLKSENFTKSDQLRLDFLWAWLNVNTRCIFHRLYASISNPDNFTLCPILDLANHTPDSSMSTQPIPTSADIWGSPPRSKGGDDFTLMASREITTRIGEELYLTYGAHSNTTLLVEYGFINIFTPDLIAGGTFRGEVNVQDAMAALLDLGGRDRDTWLKSTLEDEGYWGDWTLHASPHPAHPSFRLITALRLHSLVASTSEPTMTWETLQPWRAVLLGETEIVSEENEDAWRKALLRICETIRTDAEKQLVSVCGSRLVEESKSKGLGPWVAENIRLLWLERIHVSEAVIRSVEAGEQF</sequence>
<dbReference type="PANTHER" id="PTHR13271:SF47">
    <property type="entry name" value="ACTIN-HISTIDINE N-METHYLTRANSFERASE"/>
    <property type="match status" value="1"/>
</dbReference>
<evidence type="ECO:0000256" key="2">
    <source>
        <dbReference type="ARBA" id="ARBA00022679"/>
    </source>
</evidence>
<evidence type="ECO:0000256" key="3">
    <source>
        <dbReference type="ARBA" id="ARBA00022691"/>
    </source>
</evidence>
<dbReference type="InterPro" id="IPR044429">
    <property type="entry name" value="SETD4_SET"/>
</dbReference>
<dbReference type="InterPro" id="IPR001214">
    <property type="entry name" value="SET_dom"/>
</dbReference>
<dbReference type="PANTHER" id="PTHR13271">
    <property type="entry name" value="UNCHARACTERIZED PUTATIVE METHYLTRANSFERASE"/>
    <property type="match status" value="1"/>
</dbReference>
<dbReference type="OrthoDB" id="341421at2759"/>
<keyword evidence="2" id="KW-0808">Transferase</keyword>
<organism evidence="5 6">
    <name type="scientific">Pleurotus eryngii</name>
    <name type="common">Boletus of the steppes</name>
    <dbReference type="NCBI Taxonomy" id="5323"/>
    <lineage>
        <taxon>Eukaryota</taxon>
        <taxon>Fungi</taxon>
        <taxon>Dikarya</taxon>
        <taxon>Basidiomycota</taxon>
        <taxon>Agaricomycotina</taxon>
        <taxon>Agaricomycetes</taxon>
        <taxon>Agaricomycetidae</taxon>
        <taxon>Agaricales</taxon>
        <taxon>Pleurotineae</taxon>
        <taxon>Pleurotaceae</taxon>
        <taxon>Pleurotus</taxon>
    </lineage>
</organism>
<comment type="caution">
    <text evidence="5">The sequence shown here is derived from an EMBL/GenBank/DDBJ whole genome shotgun (WGS) entry which is preliminary data.</text>
</comment>
<evidence type="ECO:0000313" key="5">
    <source>
        <dbReference type="EMBL" id="KAF9500884.1"/>
    </source>
</evidence>
<gene>
    <name evidence="5" type="ORF">BDN71DRAFT_1501661</name>
</gene>
<dbReference type="PROSITE" id="PS50280">
    <property type="entry name" value="SET"/>
    <property type="match status" value="1"/>
</dbReference>
<dbReference type="AlphaFoldDB" id="A0A9P6A790"/>
<keyword evidence="3" id="KW-0949">S-adenosyl-L-methionine</keyword>
<keyword evidence="6" id="KW-1185">Reference proteome</keyword>
<reference evidence="5" key="1">
    <citation type="submission" date="2020-11" db="EMBL/GenBank/DDBJ databases">
        <authorList>
            <consortium name="DOE Joint Genome Institute"/>
            <person name="Ahrendt S."/>
            <person name="Riley R."/>
            <person name="Andreopoulos W."/>
            <person name="Labutti K."/>
            <person name="Pangilinan J."/>
            <person name="Ruiz-Duenas F.J."/>
            <person name="Barrasa J.M."/>
            <person name="Sanchez-Garcia M."/>
            <person name="Camarero S."/>
            <person name="Miyauchi S."/>
            <person name="Serrano A."/>
            <person name="Linde D."/>
            <person name="Babiker R."/>
            <person name="Drula E."/>
            <person name="Ayuso-Fernandez I."/>
            <person name="Pacheco R."/>
            <person name="Padilla G."/>
            <person name="Ferreira P."/>
            <person name="Barriuso J."/>
            <person name="Kellner H."/>
            <person name="Castanera R."/>
            <person name="Alfaro M."/>
            <person name="Ramirez L."/>
            <person name="Pisabarro A.G."/>
            <person name="Kuo A."/>
            <person name="Tritt A."/>
            <person name="Lipzen A."/>
            <person name="He G."/>
            <person name="Yan M."/>
            <person name="Ng V."/>
            <person name="Cullen D."/>
            <person name="Martin F."/>
            <person name="Rosso M.-N."/>
            <person name="Henrissat B."/>
            <person name="Hibbett D."/>
            <person name="Martinez A.T."/>
            <person name="Grigoriev I.V."/>
        </authorList>
    </citation>
    <scope>NUCLEOTIDE SEQUENCE</scope>
    <source>
        <strain evidence="5">ATCC 90797</strain>
    </source>
</reference>
<dbReference type="GO" id="GO:0032259">
    <property type="term" value="P:methylation"/>
    <property type="evidence" value="ECO:0007669"/>
    <property type="project" value="UniProtKB-KW"/>
</dbReference>
<keyword evidence="1" id="KW-0489">Methyltransferase</keyword>
<evidence type="ECO:0000259" key="4">
    <source>
        <dbReference type="PROSITE" id="PS50280"/>
    </source>
</evidence>
<evidence type="ECO:0000256" key="1">
    <source>
        <dbReference type="ARBA" id="ARBA00022603"/>
    </source>
</evidence>
<dbReference type="Gene3D" id="3.90.1410.10">
    <property type="entry name" value="set domain protein methyltransferase, domain 1"/>
    <property type="match status" value="1"/>
</dbReference>
<proteinExistence type="predicted"/>
<dbReference type="GO" id="GO:0016279">
    <property type="term" value="F:protein-lysine N-methyltransferase activity"/>
    <property type="evidence" value="ECO:0007669"/>
    <property type="project" value="InterPro"/>
</dbReference>
<evidence type="ECO:0000313" key="6">
    <source>
        <dbReference type="Proteomes" id="UP000807025"/>
    </source>
</evidence>